<gene>
    <name evidence="2" type="ORF">EYZ11_012279</name>
</gene>
<evidence type="ECO:0000313" key="2">
    <source>
        <dbReference type="EMBL" id="THC88275.1"/>
    </source>
</evidence>
<sequence length="48" mass="4925">MLFLQTLAILASAIGLVKGQAIDPSEVALSTRDLLLSTSLSPDARGLG</sequence>
<organism evidence="2 3">
    <name type="scientific">Aspergillus tanneri</name>
    <dbReference type="NCBI Taxonomy" id="1220188"/>
    <lineage>
        <taxon>Eukaryota</taxon>
        <taxon>Fungi</taxon>
        <taxon>Dikarya</taxon>
        <taxon>Ascomycota</taxon>
        <taxon>Pezizomycotina</taxon>
        <taxon>Eurotiomycetes</taxon>
        <taxon>Eurotiomycetidae</taxon>
        <taxon>Eurotiales</taxon>
        <taxon>Aspergillaceae</taxon>
        <taxon>Aspergillus</taxon>
        <taxon>Aspergillus subgen. Circumdati</taxon>
    </lineage>
</organism>
<protein>
    <submittedName>
        <fullName evidence="2">Uncharacterized protein</fullName>
    </submittedName>
</protein>
<keyword evidence="1" id="KW-0732">Signal</keyword>
<name>A0A4S3J0X2_9EURO</name>
<evidence type="ECO:0000256" key="1">
    <source>
        <dbReference type="SAM" id="SignalP"/>
    </source>
</evidence>
<dbReference type="VEuPathDB" id="FungiDB:EYZ11_012279"/>
<proteinExistence type="predicted"/>
<comment type="caution">
    <text evidence="2">The sequence shown here is derived from an EMBL/GenBank/DDBJ whole genome shotgun (WGS) entry which is preliminary data.</text>
</comment>
<dbReference type="AlphaFoldDB" id="A0A4S3J0X2"/>
<dbReference type="Proteomes" id="UP000308092">
    <property type="component" value="Unassembled WGS sequence"/>
</dbReference>
<evidence type="ECO:0000313" key="3">
    <source>
        <dbReference type="Proteomes" id="UP000308092"/>
    </source>
</evidence>
<keyword evidence="3" id="KW-1185">Reference proteome</keyword>
<reference evidence="2 3" key="1">
    <citation type="submission" date="2019-03" db="EMBL/GenBank/DDBJ databases">
        <title>The genome sequence of a newly discovered highly antifungal drug resistant Aspergillus species, Aspergillus tanneri NIH 1004.</title>
        <authorList>
            <person name="Mounaud S."/>
            <person name="Singh I."/>
            <person name="Joardar V."/>
            <person name="Pakala S."/>
            <person name="Pakala S."/>
            <person name="Venepally P."/>
            <person name="Hoover J."/>
            <person name="Nierman W."/>
            <person name="Chung J."/>
            <person name="Losada L."/>
        </authorList>
    </citation>
    <scope>NUCLEOTIDE SEQUENCE [LARGE SCALE GENOMIC DNA]</scope>
    <source>
        <strain evidence="2 3">NIH1004</strain>
    </source>
</reference>
<dbReference type="EMBL" id="SOSA01000889">
    <property type="protein sequence ID" value="THC88275.1"/>
    <property type="molecule type" value="Genomic_DNA"/>
</dbReference>
<feature type="signal peptide" evidence="1">
    <location>
        <begin position="1"/>
        <end position="19"/>
    </location>
</feature>
<feature type="chain" id="PRO_5020203176" evidence="1">
    <location>
        <begin position="20"/>
        <end position="48"/>
    </location>
</feature>
<accession>A0A4S3J0X2</accession>